<dbReference type="Proteomes" id="UP000198284">
    <property type="component" value="Unassembled WGS sequence"/>
</dbReference>
<organism evidence="1 2">
    <name type="scientific">Noviherbaspirillum humi</name>
    <dbReference type="NCBI Taxonomy" id="1688639"/>
    <lineage>
        <taxon>Bacteria</taxon>
        <taxon>Pseudomonadati</taxon>
        <taxon>Pseudomonadota</taxon>
        <taxon>Betaproteobacteria</taxon>
        <taxon>Burkholderiales</taxon>
        <taxon>Oxalobacteraceae</taxon>
        <taxon>Noviherbaspirillum</taxon>
    </lineage>
</organism>
<keyword evidence="2" id="KW-1185">Reference proteome</keyword>
<dbReference type="EMBL" id="FZOT01000002">
    <property type="protein sequence ID" value="SNS40709.1"/>
    <property type="molecule type" value="Genomic_DNA"/>
</dbReference>
<evidence type="ECO:0000313" key="1">
    <source>
        <dbReference type="EMBL" id="SNS40709.1"/>
    </source>
</evidence>
<name>A0A239E8B3_9BURK</name>
<evidence type="ECO:0000313" key="2">
    <source>
        <dbReference type="Proteomes" id="UP000198284"/>
    </source>
</evidence>
<accession>A0A239E8B3</accession>
<dbReference type="AlphaFoldDB" id="A0A239E8B3"/>
<sequence>MRALDSIKQACSDALRDDDSQALARFHAQVDPGSVLEMAGLIESLLTYLEEIDDLTARELVARTRHSLQGEPGGGV</sequence>
<protein>
    <submittedName>
        <fullName evidence="1">Uncharacterized protein</fullName>
    </submittedName>
</protein>
<gene>
    <name evidence="1" type="ORF">SAMN06265795_102574</name>
</gene>
<proteinExistence type="predicted"/>
<reference evidence="1 2" key="1">
    <citation type="submission" date="2017-06" db="EMBL/GenBank/DDBJ databases">
        <authorList>
            <person name="Kim H.J."/>
            <person name="Triplett B.A."/>
        </authorList>
    </citation>
    <scope>NUCLEOTIDE SEQUENCE [LARGE SCALE GENOMIC DNA]</scope>
    <source>
        <strain evidence="1 2">U15</strain>
    </source>
</reference>
<dbReference type="RefSeq" id="WP_089398391.1">
    <property type="nucleotide sequence ID" value="NZ_FZOT01000002.1"/>
</dbReference>